<dbReference type="Proteomes" id="UP000696294">
    <property type="component" value="Unassembled WGS sequence"/>
</dbReference>
<name>A0ABX1BGJ6_9ACTN</name>
<protein>
    <submittedName>
        <fullName evidence="1">Uncharacterized protein</fullName>
    </submittedName>
</protein>
<dbReference type="RefSeq" id="WP_168018339.1">
    <property type="nucleotide sequence ID" value="NZ_JAATEP010000055.1"/>
</dbReference>
<dbReference type="EMBL" id="JAATEP010000055">
    <property type="protein sequence ID" value="NJP96806.1"/>
    <property type="molecule type" value="Genomic_DNA"/>
</dbReference>
<accession>A0ABX1BGJ6</accession>
<evidence type="ECO:0000313" key="2">
    <source>
        <dbReference type="Proteomes" id="UP000696294"/>
    </source>
</evidence>
<sequence>MNADDLDRRRSLYEGVTPSIVDLLTEHGHLDTGVATARSGEWFCAAGAVKEPAARRDWEILAPYAETG</sequence>
<proteinExistence type="predicted"/>
<reference evidence="1 2" key="1">
    <citation type="submission" date="2020-03" db="EMBL/GenBank/DDBJ databases">
        <title>WGS of actinomycetes isolated from Thailand.</title>
        <authorList>
            <person name="Thawai C."/>
        </authorList>
    </citation>
    <scope>NUCLEOTIDE SEQUENCE [LARGE SCALE GENOMIC DNA]</scope>
    <source>
        <strain evidence="1 2">FMUSA5-5</strain>
    </source>
</reference>
<comment type="caution">
    <text evidence="1">The sequence shown here is derived from an EMBL/GenBank/DDBJ whole genome shotgun (WGS) entry which is preliminary data.</text>
</comment>
<evidence type="ECO:0000313" key="1">
    <source>
        <dbReference type="EMBL" id="NJP96806.1"/>
    </source>
</evidence>
<keyword evidence="2" id="KW-1185">Reference proteome</keyword>
<gene>
    <name evidence="1" type="ORF">HCN51_46530</name>
</gene>
<organism evidence="1 2">
    <name type="scientific">Nonomuraea composti</name>
    <dbReference type="NCBI Taxonomy" id="2720023"/>
    <lineage>
        <taxon>Bacteria</taxon>
        <taxon>Bacillati</taxon>
        <taxon>Actinomycetota</taxon>
        <taxon>Actinomycetes</taxon>
        <taxon>Streptosporangiales</taxon>
        <taxon>Streptosporangiaceae</taxon>
        <taxon>Nonomuraea</taxon>
    </lineage>
</organism>